<organism evidence="1">
    <name type="scientific">marine sediment metagenome</name>
    <dbReference type="NCBI Taxonomy" id="412755"/>
    <lineage>
        <taxon>unclassified sequences</taxon>
        <taxon>metagenomes</taxon>
        <taxon>ecological metagenomes</taxon>
    </lineage>
</organism>
<dbReference type="AlphaFoldDB" id="X1MA33"/>
<proteinExistence type="predicted"/>
<evidence type="ECO:0000313" key="1">
    <source>
        <dbReference type="EMBL" id="GAI28467.1"/>
    </source>
</evidence>
<accession>X1MA33</accession>
<sequence length="43" mass="4897">ASSLKEAKSKARQKLLKEAKYYNVSEAEIGEWKDGDNIHFNIS</sequence>
<gene>
    <name evidence="1" type="ORF">S06H3_30383</name>
</gene>
<protein>
    <submittedName>
        <fullName evidence="1">Uncharacterized protein</fullName>
    </submittedName>
</protein>
<comment type="caution">
    <text evidence="1">The sequence shown here is derived from an EMBL/GenBank/DDBJ whole genome shotgun (WGS) entry which is preliminary data.</text>
</comment>
<dbReference type="EMBL" id="BARV01017889">
    <property type="protein sequence ID" value="GAI28467.1"/>
    <property type="molecule type" value="Genomic_DNA"/>
</dbReference>
<reference evidence="1" key="1">
    <citation type="journal article" date="2014" name="Front. Microbiol.">
        <title>High frequency of phylogenetically diverse reductive dehalogenase-homologous genes in deep subseafloor sedimentary metagenomes.</title>
        <authorList>
            <person name="Kawai M."/>
            <person name="Futagami T."/>
            <person name="Toyoda A."/>
            <person name="Takaki Y."/>
            <person name="Nishi S."/>
            <person name="Hori S."/>
            <person name="Arai W."/>
            <person name="Tsubouchi T."/>
            <person name="Morono Y."/>
            <person name="Uchiyama I."/>
            <person name="Ito T."/>
            <person name="Fujiyama A."/>
            <person name="Inagaki F."/>
            <person name="Takami H."/>
        </authorList>
    </citation>
    <scope>NUCLEOTIDE SEQUENCE</scope>
    <source>
        <strain evidence="1">Expedition CK06-06</strain>
    </source>
</reference>
<name>X1MA33_9ZZZZ</name>
<feature type="non-terminal residue" evidence="1">
    <location>
        <position position="1"/>
    </location>
</feature>